<reference evidence="3 4" key="1">
    <citation type="submission" date="2014-04" db="EMBL/GenBank/DDBJ databases">
        <authorList>
            <consortium name="DOE Joint Genome Institute"/>
            <person name="Kuo A."/>
            <person name="Tarkka M."/>
            <person name="Buscot F."/>
            <person name="Kohler A."/>
            <person name="Nagy L.G."/>
            <person name="Floudas D."/>
            <person name="Copeland A."/>
            <person name="Barry K.W."/>
            <person name="Cichocki N."/>
            <person name="Veneault-Fourrey C."/>
            <person name="LaButti K."/>
            <person name="Lindquist E.A."/>
            <person name="Lipzen A."/>
            <person name="Lundell T."/>
            <person name="Morin E."/>
            <person name="Murat C."/>
            <person name="Sun H."/>
            <person name="Tunlid A."/>
            <person name="Henrissat B."/>
            <person name="Grigoriev I.V."/>
            <person name="Hibbett D.S."/>
            <person name="Martin F."/>
            <person name="Nordberg H.P."/>
            <person name="Cantor M.N."/>
            <person name="Hua S.X."/>
        </authorList>
    </citation>
    <scope>NUCLEOTIDE SEQUENCE [LARGE SCALE GENOMIC DNA]</scope>
    <source>
        <strain evidence="3 4">F 1598</strain>
    </source>
</reference>
<feature type="chain" id="PRO_5002174484" description="Tyrosinase copper-binding domain-containing protein" evidence="1">
    <location>
        <begin position="23"/>
        <end position="138"/>
    </location>
</feature>
<evidence type="ECO:0000256" key="1">
    <source>
        <dbReference type="SAM" id="SignalP"/>
    </source>
</evidence>
<dbReference type="Proteomes" id="UP000054166">
    <property type="component" value="Unassembled WGS sequence"/>
</dbReference>
<proteinExistence type="predicted"/>
<accession>A0A0C3FYC9</accession>
<evidence type="ECO:0000259" key="2">
    <source>
        <dbReference type="Pfam" id="PF00264"/>
    </source>
</evidence>
<keyword evidence="4" id="KW-1185">Reference proteome</keyword>
<dbReference type="Gene3D" id="1.10.1280.10">
    <property type="entry name" value="Di-copper center containing domain from catechol oxidase"/>
    <property type="match status" value="1"/>
</dbReference>
<dbReference type="SUPFAM" id="SSF48056">
    <property type="entry name" value="Di-copper centre-containing domain"/>
    <property type="match status" value="1"/>
</dbReference>
<dbReference type="Pfam" id="PF00264">
    <property type="entry name" value="Tyrosinase"/>
    <property type="match status" value="1"/>
</dbReference>
<feature type="signal peptide" evidence="1">
    <location>
        <begin position="1"/>
        <end position="22"/>
    </location>
</feature>
<gene>
    <name evidence="3" type="ORF">PILCRDRAFT_7176</name>
</gene>
<protein>
    <recommendedName>
        <fullName evidence="2">Tyrosinase copper-binding domain-containing protein</fullName>
    </recommendedName>
</protein>
<dbReference type="OrthoDB" id="6132182at2759"/>
<evidence type="ECO:0000313" key="4">
    <source>
        <dbReference type="Proteomes" id="UP000054166"/>
    </source>
</evidence>
<dbReference type="InterPro" id="IPR002227">
    <property type="entry name" value="Tyrosinase_Cu-bd"/>
</dbReference>
<dbReference type="AlphaFoldDB" id="A0A0C3FYC9"/>
<evidence type="ECO:0000313" key="3">
    <source>
        <dbReference type="EMBL" id="KIM83216.1"/>
    </source>
</evidence>
<dbReference type="STRING" id="765440.A0A0C3FYC9"/>
<keyword evidence="1" id="KW-0732">Signal</keyword>
<organism evidence="3 4">
    <name type="scientific">Piloderma croceum (strain F 1598)</name>
    <dbReference type="NCBI Taxonomy" id="765440"/>
    <lineage>
        <taxon>Eukaryota</taxon>
        <taxon>Fungi</taxon>
        <taxon>Dikarya</taxon>
        <taxon>Basidiomycota</taxon>
        <taxon>Agaricomycotina</taxon>
        <taxon>Agaricomycetes</taxon>
        <taxon>Agaricomycetidae</taxon>
        <taxon>Atheliales</taxon>
        <taxon>Atheliaceae</taxon>
        <taxon>Piloderma</taxon>
    </lineage>
</organism>
<dbReference type="InParanoid" id="A0A0C3FYC9"/>
<dbReference type="EMBL" id="KN832991">
    <property type="protein sequence ID" value="KIM83216.1"/>
    <property type="molecule type" value="Genomic_DNA"/>
</dbReference>
<reference evidence="4" key="2">
    <citation type="submission" date="2015-01" db="EMBL/GenBank/DDBJ databases">
        <title>Evolutionary Origins and Diversification of the Mycorrhizal Mutualists.</title>
        <authorList>
            <consortium name="DOE Joint Genome Institute"/>
            <consortium name="Mycorrhizal Genomics Consortium"/>
            <person name="Kohler A."/>
            <person name="Kuo A."/>
            <person name="Nagy L.G."/>
            <person name="Floudas D."/>
            <person name="Copeland A."/>
            <person name="Barry K.W."/>
            <person name="Cichocki N."/>
            <person name="Veneault-Fourrey C."/>
            <person name="LaButti K."/>
            <person name="Lindquist E.A."/>
            <person name="Lipzen A."/>
            <person name="Lundell T."/>
            <person name="Morin E."/>
            <person name="Murat C."/>
            <person name="Riley R."/>
            <person name="Ohm R."/>
            <person name="Sun H."/>
            <person name="Tunlid A."/>
            <person name="Henrissat B."/>
            <person name="Grigoriev I.V."/>
            <person name="Hibbett D.S."/>
            <person name="Martin F."/>
        </authorList>
    </citation>
    <scope>NUCLEOTIDE SEQUENCE [LARGE SCALE GENOMIC DNA]</scope>
    <source>
        <strain evidence="4">F 1598</strain>
    </source>
</reference>
<name>A0A0C3FYC9_PILCF</name>
<dbReference type="InterPro" id="IPR008922">
    <property type="entry name" value="Di-copper_centre_dom_sf"/>
</dbReference>
<feature type="domain" description="Tyrosinase copper-binding" evidence="2">
    <location>
        <begin position="83"/>
        <end position="116"/>
    </location>
</feature>
<sequence length="138" mass="15663">MLLLLAELVIIAASLRIYPVTAAYCTEPVVRKEWRKLSIPEKSDWIRALNEAGDDALSPTVKPNDIVSVNVSGSYYPMVGFVHTELQDHSADRHVSEPLFFMHHAMVDKVWSDWHHRHSSNFWAYEGGSVQAIENSTE</sequence>
<dbReference type="HOGENOM" id="CLU_1856037_0_0_1"/>
<dbReference type="GO" id="GO:0016491">
    <property type="term" value="F:oxidoreductase activity"/>
    <property type="evidence" value="ECO:0007669"/>
    <property type="project" value="InterPro"/>
</dbReference>